<keyword evidence="4" id="KW-0967">Endosome</keyword>
<gene>
    <name evidence="9" type="ORF">UA08_05489</name>
</gene>
<keyword evidence="10" id="KW-1185">Reference proteome</keyword>
<dbReference type="Proteomes" id="UP000214365">
    <property type="component" value="Unassembled WGS sequence"/>
</dbReference>
<feature type="compositionally biased region" description="Polar residues" evidence="7">
    <location>
        <begin position="59"/>
        <end position="71"/>
    </location>
</feature>
<feature type="compositionally biased region" description="Low complexity" evidence="7">
    <location>
        <begin position="15"/>
        <end position="28"/>
    </location>
</feature>
<dbReference type="GeneID" id="31005245"/>
<evidence type="ECO:0000256" key="1">
    <source>
        <dbReference type="ARBA" id="ARBA00004177"/>
    </source>
</evidence>
<organism evidence="9 10">
    <name type="scientific">Talaromyces atroroseus</name>
    <dbReference type="NCBI Taxonomy" id="1441469"/>
    <lineage>
        <taxon>Eukaryota</taxon>
        <taxon>Fungi</taxon>
        <taxon>Dikarya</taxon>
        <taxon>Ascomycota</taxon>
        <taxon>Pezizomycotina</taxon>
        <taxon>Eurotiomycetes</taxon>
        <taxon>Eurotiomycetidae</taxon>
        <taxon>Eurotiales</taxon>
        <taxon>Trichocomaceae</taxon>
        <taxon>Talaromyces</taxon>
        <taxon>Talaromyces sect. Trachyspermi</taxon>
    </lineage>
</organism>
<dbReference type="InterPro" id="IPR037202">
    <property type="entry name" value="ESCRT_assembly_dom"/>
</dbReference>
<dbReference type="PANTHER" id="PTHR13678">
    <property type="entry name" value="VACUOLAR PROTEIN SORTING-ASSOCIATED PROTEIN 37"/>
    <property type="match status" value="1"/>
</dbReference>
<accession>A0A225AHM5</accession>
<evidence type="ECO:0000256" key="5">
    <source>
        <dbReference type="ARBA" id="ARBA00022927"/>
    </source>
</evidence>
<dbReference type="RefSeq" id="XP_020118884.1">
    <property type="nucleotide sequence ID" value="XM_020268095.1"/>
</dbReference>
<keyword evidence="3 6" id="KW-0813">Transport</keyword>
<evidence type="ECO:0000256" key="4">
    <source>
        <dbReference type="ARBA" id="ARBA00022753"/>
    </source>
</evidence>
<dbReference type="GO" id="GO:0043162">
    <property type="term" value="P:ubiquitin-dependent protein catabolic process via the multivesicular body sorting pathway"/>
    <property type="evidence" value="ECO:0007669"/>
    <property type="project" value="UniProtKB-ARBA"/>
</dbReference>
<evidence type="ECO:0000256" key="2">
    <source>
        <dbReference type="ARBA" id="ARBA00007617"/>
    </source>
</evidence>
<proteinExistence type="inferred from homology"/>
<protein>
    <recommendedName>
        <fullName evidence="8">VPS37 C-terminal domain-containing protein</fullName>
    </recommendedName>
</protein>
<dbReference type="PROSITE" id="PS51314">
    <property type="entry name" value="VPS37_C"/>
    <property type="match status" value="1"/>
</dbReference>
<feature type="region of interest" description="Disordered" evidence="7">
    <location>
        <begin position="1"/>
        <end position="71"/>
    </location>
</feature>
<keyword evidence="5 6" id="KW-0653">Protein transport</keyword>
<evidence type="ECO:0000256" key="3">
    <source>
        <dbReference type="ARBA" id="ARBA00022448"/>
    </source>
</evidence>
<dbReference type="GO" id="GO:0006612">
    <property type="term" value="P:protein targeting to membrane"/>
    <property type="evidence" value="ECO:0007669"/>
    <property type="project" value="TreeGrafter"/>
</dbReference>
<evidence type="ECO:0000256" key="6">
    <source>
        <dbReference type="PROSITE-ProRule" id="PRU00646"/>
    </source>
</evidence>
<dbReference type="STRING" id="1441469.A0A225AHM5"/>
<sequence length="274" mass="30281">MASHSYSAQPPARWSSSSFLSSGLSVDSETPPPPPPKPDSHEASRRSTPLAGGLPLPRSSPTTQSQESHYSAETLLATNPSARAYASEVPQTLAEPPRLEDEWLPDIVKNKTTLELQSILSNPTLLSALSTLHHSYPASQRVLQAHLDNNKALAQHVLDLESRLSSLRATTESLLLNHQSLEVSWRKKQAEMDAALEPWSPKALYQRLAAAVAEQEAICHAVEESFLEGDHHLGRATDKEVSDWVRRIRTEGAKLESRKEARARWDEGRVGGWR</sequence>
<dbReference type="PANTHER" id="PTHR13678:SF2">
    <property type="entry name" value="VACUOLAR PROTEIN SORTING-ASSOCIATED PROTEIN 37A"/>
    <property type="match status" value="1"/>
</dbReference>
<dbReference type="GO" id="GO:0006623">
    <property type="term" value="P:protein targeting to vacuole"/>
    <property type="evidence" value="ECO:0007669"/>
    <property type="project" value="TreeGrafter"/>
</dbReference>
<reference evidence="9 10" key="1">
    <citation type="submission" date="2015-06" db="EMBL/GenBank/DDBJ databases">
        <title>Talaromyces atroroseus IBT 11181 draft genome.</title>
        <authorList>
            <person name="Rasmussen K.B."/>
            <person name="Rasmussen S."/>
            <person name="Petersen B."/>
            <person name="Sicheritz-Ponten T."/>
            <person name="Mortensen U.H."/>
            <person name="Thrane U."/>
        </authorList>
    </citation>
    <scope>NUCLEOTIDE SEQUENCE [LARGE SCALE GENOMIC DNA]</scope>
    <source>
        <strain evidence="9 10">IBT 11181</strain>
    </source>
</reference>
<comment type="similarity">
    <text evidence="2">Belongs to the VPS37 family.</text>
</comment>
<dbReference type="OrthoDB" id="10260857at2759"/>
<dbReference type="EMBL" id="LFMY01000008">
    <property type="protein sequence ID" value="OKL58763.1"/>
    <property type="molecule type" value="Genomic_DNA"/>
</dbReference>
<name>A0A225AHM5_TALAT</name>
<dbReference type="GO" id="GO:0000813">
    <property type="term" value="C:ESCRT I complex"/>
    <property type="evidence" value="ECO:0007669"/>
    <property type="project" value="TreeGrafter"/>
</dbReference>
<comment type="caution">
    <text evidence="9">The sequence shown here is derived from an EMBL/GenBank/DDBJ whole genome shotgun (WGS) entry which is preliminary data.</text>
</comment>
<dbReference type="SUPFAM" id="SSF140111">
    <property type="entry name" value="Endosomal sorting complex assembly domain"/>
    <property type="match status" value="1"/>
</dbReference>
<evidence type="ECO:0000259" key="8">
    <source>
        <dbReference type="PROSITE" id="PS51314"/>
    </source>
</evidence>
<comment type="subcellular location">
    <subcellularLocation>
        <location evidence="1">Endosome</location>
    </subcellularLocation>
</comment>
<evidence type="ECO:0000313" key="9">
    <source>
        <dbReference type="EMBL" id="OKL58763.1"/>
    </source>
</evidence>
<dbReference type="Pfam" id="PF07200">
    <property type="entry name" value="Mod_r"/>
    <property type="match status" value="1"/>
</dbReference>
<feature type="domain" description="VPS37 C-terminal" evidence="8">
    <location>
        <begin position="182"/>
        <end position="274"/>
    </location>
</feature>
<evidence type="ECO:0000256" key="7">
    <source>
        <dbReference type="SAM" id="MobiDB-lite"/>
    </source>
</evidence>
<dbReference type="InterPro" id="IPR009851">
    <property type="entry name" value="Mod_r"/>
</dbReference>
<dbReference type="AlphaFoldDB" id="A0A225AHM5"/>
<evidence type="ECO:0000313" key="10">
    <source>
        <dbReference type="Proteomes" id="UP000214365"/>
    </source>
</evidence>